<evidence type="ECO:0000313" key="2">
    <source>
        <dbReference type="EMBL" id="PMD48782.1"/>
    </source>
</evidence>
<gene>
    <name evidence="2" type="ORF">L207DRAFT_505821</name>
</gene>
<dbReference type="EMBL" id="KZ613937">
    <property type="protein sequence ID" value="PMD48782.1"/>
    <property type="molecule type" value="Genomic_DNA"/>
</dbReference>
<feature type="compositionally biased region" description="Acidic residues" evidence="1">
    <location>
        <begin position="157"/>
        <end position="195"/>
    </location>
</feature>
<reference evidence="2 3" key="1">
    <citation type="submission" date="2016-04" db="EMBL/GenBank/DDBJ databases">
        <title>A degradative enzymes factory behind the ericoid mycorrhizal symbiosis.</title>
        <authorList>
            <consortium name="DOE Joint Genome Institute"/>
            <person name="Martino E."/>
            <person name="Morin E."/>
            <person name="Grelet G."/>
            <person name="Kuo A."/>
            <person name="Kohler A."/>
            <person name="Daghino S."/>
            <person name="Barry K."/>
            <person name="Choi C."/>
            <person name="Cichocki N."/>
            <person name="Clum A."/>
            <person name="Copeland A."/>
            <person name="Hainaut M."/>
            <person name="Haridas S."/>
            <person name="Labutti K."/>
            <person name="Lindquist E."/>
            <person name="Lipzen A."/>
            <person name="Khouja H.-R."/>
            <person name="Murat C."/>
            <person name="Ohm R."/>
            <person name="Olson A."/>
            <person name="Spatafora J."/>
            <person name="Veneault-Fourrey C."/>
            <person name="Henrissat B."/>
            <person name="Grigoriev I."/>
            <person name="Martin F."/>
            <person name="Perotto S."/>
        </authorList>
    </citation>
    <scope>NUCLEOTIDE SEQUENCE [LARGE SCALE GENOMIC DNA]</scope>
    <source>
        <strain evidence="2 3">F</strain>
    </source>
</reference>
<evidence type="ECO:0000313" key="3">
    <source>
        <dbReference type="Proteomes" id="UP000235786"/>
    </source>
</evidence>
<feature type="compositionally biased region" description="Basic residues" evidence="1">
    <location>
        <begin position="229"/>
        <end position="248"/>
    </location>
</feature>
<dbReference type="Proteomes" id="UP000235786">
    <property type="component" value="Unassembled WGS sequence"/>
</dbReference>
<name>A0A2J6SDH0_HYAVF</name>
<organism evidence="2 3">
    <name type="scientific">Hyaloscypha variabilis (strain UAMH 11265 / GT02V1 / F)</name>
    <name type="common">Meliniomyces variabilis</name>
    <dbReference type="NCBI Taxonomy" id="1149755"/>
    <lineage>
        <taxon>Eukaryota</taxon>
        <taxon>Fungi</taxon>
        <taxon>Dikarya</taxon>
        <taxon>Ascomycota</taxon>
        <taxon>Pezizomycotina</taxon>
        <taxon>Leotiomycetes</taxon>
        <taxon>Helotiales</taxon>
        <taxon>Hyaloscyphaceae</taxon>
        <taxon>Hyaloscypha</taxon>
        <taxon>Hyaloscypha variabilis</taxon>
    </lineage>
</organism>
<sequence>MAPTDRVDEAGINESRQNLAERRGRYCLLRDALFPRDLTKDLQRWYNDGWKKRSAKSSYYDYFPWMQEENVWEMFNLLMDAEMGGIKERWNPLFAAHVVGTDGIADILNNVDYEEKWEQMNHGECAWRWFYEWKLVDLVVGYDVGCPLYQEIQYEHYEDDEDEDDEDSDGDENYEGEYEVENEASDQVDPDETEEERSSTRSSASPKAKTHTSPQPIEKGKEVNESNPARRKQKAKKRTATSKKKAKGKSKEVVGTAATGQEQTKKRKAPPPSELAEPNHIMVTRKKLKQARFEL</sequence>
<dbReference type="OrthoDB" id="10310863at2759"/>
<feature type="region of interest" description="Disordered" evidence="1">
    <location>
        <begin position="156"/>
        <end position="278"/>
    </location>
</feature>
<proteinExistence type="predicted"/>
<keyword evidence="3" id="KW-1185">Reference proteome</keyword>
<dbReference type="AlphaFoldDB" id="A0A2J6SDH0"/>
<accession>A0A2J6SDH0</accession>
<evidence type="ECO:0000256" key="1">
    <source>
        <dbReference type="SAM" id="MobiDB-lite"/>
    </source>
</evidence>
<protein>
    <submittedName>
        <fullName evidence="2">Uncharacterized protein</fullName>
    </submittedName>
</protein>